<feature type="non-terminal residue" evidence="1">
    <location>
        <position position="103"/>
    </location>
</feature>
<proteinExistence type="predicted"/>
<dbReference type="AlphaFoldDB" id="A0A087TAK2"/>
<evidence type="ECO:0000313" key="1">
    <source>
        <dbReference type="EMBL" id="KFM62141.1"/>
    </source>
</evidence>
<protein>
    <submittedName>
        <fullName evidence="1">Uncharacterized protein</fullName>
    </submittedName>
</protein>
<name>A0A087TAK2_STEMI</name>
<accession>A0A087TAK2</accession>
<organism evidence="1 2">
    <name type="scientific">Stegodyphus mimosarum</name>
    <name type="common">African social velvet spider</name>
    <dbReference type="NCBI Taxonomy" id="407821"/>
    <lineage>
        <taxon>Eukaryota</taxon>
        <taxon>Metazoa</taxon>
        <taxon>Ecdysozoa</taxon>
        <taxon>Arthropoda</taxon>
        <taxon>Chelicerata</taxon>
        <taxon>Arachnida</taxon>
        <taxon>Araneae</taxon>
        <taxon>Araneomorphae</taxon>
        <taxon>Entelegynae</taxon>
        <taxon>Eresoidea</taxon>
        <taxon>Eresidae</taxon>
        <taxon>Stegodyphus</taxon>
    </lineage>
</organism>
<keyword evidence="2" id="KW-1185">Reference proteome</keyword>
<dbReference type="EMBL" id="KK114311">
    <property type="protein sequence ID" value="KFM62141.1"/>
    <property type="molecule type" value="Genomic_DNA"/>
</dbReference>
<reference evidence="1 2" key="1">
    <citation type="submission" date="2013-11" db="EMBL/GenBank/DDBJ databases">
        <title>Genome sequencing of Stegodyphus mimosarum.</title>
        <authorList>
            <person name="Bechsgaard J."/>
        </authorList>
    </citation>
    <scope>NUCLEOTIDE SEQUENCE [LARGE SCALE GENOMIC DNA]</scope>
</reference>
<sequence>MAVYFRFHCEDSQVFKCRTYDNSIVALLGFQRNHGHLLLGRANKLTICSTKAQHGRRKFMKYLWWNPRRRQCNIELSFIASQKKERTARAKTIVISMYVYSHL</sequence>
<dbReference type="Proteomes" id="UP000054359">
    <property type="component" value="Unassembled WGS sequence"/>
</dbReference>
<gene>
    <name evidence="1" type="ORF">X975_13198</name>
</gene>
<evidence type="ECO:0000313" key="2">
    <source>
        <dbReference type="Proteomes" id="UP000054359"/>
    </source>
</evidence>